<keyword evidence="1" id="KW-0472">Membrane</keyword>
<gene>
    <name evidence="2" type="ORF">UFOPK1726_00101</name>
</gene>
<protein>
    <submittedName>
        <fullName evidence="2">Unannotated protein</fullName>
    </submittedName>
</protein>
<feature type="transmembrane region" description="Helical" evidence="1">
    <location>
        <begin position="12"/>
        <end position="33"/>
    </location>
</feature>
<sequence>MTKDPLEIDGLGAIWVFTVLWAIALGAQYAGAINWDRNLLTFGVLIGVMTISFLTHRRYRRRRR</sequence>
<dbReference type="AlphaFoldDB" id="A0A6J6E324"/>
<evidence type="ECO:0000313" key="2">
    <source>
        <dbReference type="EMBL" id="CAB4567838.1"/>
    </source>
</evidence>
<reference evidence="2" key="1">
    <citation type="submission" date="2020-05" db="EMBL/GenBank/DDBJ databases">
        <authorList>
            <person name="Chiriac C."/>
            <person name="Salcher M."/>
            <person name="Ghai R."/>
            <person name="Kavagutti S V."/>
        </authorList>
    </citation>
    <scope>NUCLEOTIDE SEQUENCE</scope>
</reference>
<proteinExistence type="predicted"/>
<keyword evidence="1" id="KW-1133">Transmembrane helix</keyword>
<organism evidence="2">
    <name type="scientific">freshwater metagenome</name>
    <dbReference type="NCBI Taxonomy" id="449393"/>
    <lineage>
        <taxon>unclassified sequences</taxon>
        <taxon>metagenomes</taxon>
        <taxon>ecological metagenomes</taxon>
    </lineage>
</organism>
<accession>A0A6J6E324</accession>
<feature type="transmembrane region" description="Helical" evidence="1">
    <location>
        <begin position="39"/>
        <end position="56"/>
    </location>
</feature>
<evidence type="ECO:0000256" key="1">
    <source>
        <dbReference type="SAM" id="Phobius"/>
    </source>
</evidence>
<name>A0A6J6E324_9ZZZZ</name>
<keyword evidence="1" id="KW-0812">Transmembrane</keyword>
<dbReference type="EMBL" id="CAEZTT010000004">
    <property type="protein sequence ID" value="CAB4567838.1"/>
    <property type="molecule type" value="Genomic_DNA"/>
</dbReference>